<feature type="transmembrane region" description="Helical" evidence="7">
    <location>
        <begin position="449"/>
        <end position="469"/>
    </location>
</feature>
<feature type="compositionally biased region" description="Pro residues" evidence="6">
    <location>
        <begin position="496"/>
        <end position="507"/>
    </location>
</feature>
<feature type="compositionally biased region" description="Low complexity" evidence="6">
    <location>
        <begin position="11"/>
        <end position="22"/>
    </location>
</feature>
<proteinExistence type="predicted"/>
<dbReference type="PIRSF" id="PIRSF006060">
    <property type="entry name" value="AA_transporter"/>
    <property type="match status" value="1"/>
</dbReference>
<evidence type="ECO:0000313" key="8">
    <source>
        <dbReference type="EMBL" id="WUQ86850.1"/>
    </source>
</evidence>
<evidence type="ECO:0000256" key="2">
    <source>
        <dbReference type="ARBA" id="ARBA00022475"/>
    </source>
</evidence>
<feature type="transmembrane region" description="Helical" evidence="7">
    <location>
        <begin position="262"/>
        <end position="284"/>
    </location>
</feature>
<evidence type="ECO:0000313" key="9">
    <source>
        <dbReference type="Proteomes" id="UP001432222"/>
    </source>
</evidence>
<comment type="subcellular location">
    <subcellularLocation>
        <location evidence="1">Cell membrane</location>
        <topology evidence="1">Multi-pass membrane protein</topology>
    </subcellularLocation>
</comment>
<feature type="transmembrane region" description="Helical" evidence="7">
    <location>
        <begin position="153"/>
        <end position="173"/>
    </location>
</feature>
<feature type="transmembrane region" description="Helical" evidence="7">
    <location>
        <begin position="115"/>
        <end position="141"/>
    </location>
</feature>
<evidence type="ECO:0000256" key="1">
    <source>
        <dbReference type="ARBA" id="ARBA00004651"/>
    </source>
</evidence>
<dbReference type="Gene3D" id="1.20.1740.10">
    <property type="entry name" value="Amino acid/polyamine transporter I"/>
    <property type="match status" value="1"/>
</dbReference>
<feature type="compositionally biased region" description="Low complexity" evidence="6">
    <location>
        <begin position="482"/>
        <end position="495"/>
    </location>
</feature>
<feature type="region of interest" description="Disordered" evidence="6">
    <location>
        <begin position="1"/>
        <end position="22"/>
    </location>
</feature>
<feature type="transmembrane region" description="Helical" evidence="7">
    <location>
        <begin position="424"/>
        <end position="443"/>
    </location>
</feature>
<keyword evidence="4 7" id="KW-1133">Transmembrane helix</keyword>
<feature type="transmembrane region" description="Helical" evidence="7">
    <location>
        <begin position="221"/>
        <end position="241"/>
    </location>
</feature>
<feature type="transmembrane region" description="Helical" evidence="7">
    <location>
        <begin position="185"/>
        <end position="206"/>
    </location>
</feature>
<accession>A0ABZ1U8R1</accession>
<dbReference type="PANTHER" id="PTHR42770:SF16">
    <property type="entry name" value="AMINO ACID PERMEASE"/>
    <property type="match status" value="1"/>
</dbReference>
<dbReference type="Pfam" id="PF13520">
    <property type="entry name" value="AA_permease_2"/>
    <property type="match status" value="1"/>
</dbReference>
<name>A0ABZ1U8R1_9ACTN</name>
<keyword evidence="3 7" id="KW-0812">Transmembrane</keyword>
<gene>
    <name evidence="8" type="ORF">OHA16_30135</name>
</gene>
<dbReference type="EMBL" id="CP108110">
    <property type="protein sequence ID" value="WUQ86850.1"/>
    <property type="molecule type" value="Genomic_DNA"/>
</dbReference>
<dbReference type="RefSeq" id="WP_328957437.1">
    <property type="nucleotide sequence ID" value="NZ_CP108110.1"/>
</dbReference>
<keyword evidence="9" id="KW-1185">Reference proteome</keyword>
<feature type="transmembrane region" description="Helical" evidence="7">
    <location>
        <begin position="395"/>
        <end position="417"/>
    </location>
</feature>
<feature type="transmembrane region" description="Helical" evidence="7">
    <location>
        <begin position="322"/>
        <end position="342"/>
    </location>
</feature>
<dbReference type="InterPro" id="IPR050367">
    <property type="entry name" value="APC_superfamily"/>
</dbReference>
<dbReference type="PANTHER" id="PTHR42770">
    <property type="entry name" value="AMINO ACID TRANSPORTER-RELATED"/>
    <property type="match status" value="1"/>
</dbReference>
<evidence type="ECO:0000256" key="4">
    <source>
        <dbReference type="ARBA" id="ARBA00022989"/>
    </source>
</evidence>
<reference evidence="8" key="1">
    <citation type="submission" date="2022-10" db="EMBL/GenBank/DDBJ databases">
        <title>The complete genomes of actinobacterial strains from the NBC collection.</title>
        <authorList>
            <person name="Joergensen T.S."/>
            <person name="Alvarez Arevalo M."/>
            <person name="Sterndorff E.B."/>
            <person name="Faurdal D."/>
            <person name="Vuksanovic O."/>
            <person name="Mourched A.-S."/>
            <person name="Charusanti P."/>
            <person name="Shaw S."/>
            <person name="Blin K."/>
            <person name="Weber T."/>
        </authorList>
    </citation>
    <scope>NUCLEOTIDE SEQUENCE</scope>
    <source>
        <strain evidence="8">NBC_00222</strain>
    </source>
</reference>
<dbReference type="InterPro" id="IPR002293">
    <property type="entry name" value="AA/rel_permease1"/>
</dbReference>
<dbReference type="Proteomes" id="UP001432222">
    <property type="component" value="Chromosome"/>
</dbReference>
<evidence type="ECO:0000256" key="3">
    <source>
        <dbReference type="ARBA" id="ARBA00022692"/>
    </source>
</evidence>
<feature type="transmembrane region" description="Helical" evidence="7">
    <location>
        <begin position="48"/>
        <end position="69"/>
    </location>
</feature>
<sequence>MSEAPAPPSDPDSSAPADPSEPAGIEGYGIEGYGYRQELRRSLRFTDLLVYGLVFMVPIAPFGIFGSVFQGSGGMVALAYGLGMVAMMFTALSYAQMSRAFPMAGSVYTYAGRGIAAPVGFLAGWMILLDYVLVPGLLYLIAGVAMNSLVPAVPVWLWLVGFVLLNTAVNYLGVEMTSKVNKVMLVGELLVLLVFVGFGLAALAAGKGRGFDFTPVYNSQTFSWSLVLGAVSVAVLSFLGFDGISTLSEENRDSTRAIGRSMIAALLLAGSLFIAQTWIASLLVPDPNTLISEGDPDGTAFYDAARVAAGGWLATVTAAATAVAWGFANSLVAQAATSRLLYAMARDRQLPAFLAKVHPSRRVPVNATLLTAGVSLVLGLWTASREDGITLLSTLVNFGALTTFLVLHVSVVVHYLVRRRSRDWWRHLLAPAAGFAVLAYVVVNADIAAQRLGFVWLAIGGLVLAGLMLSGRRPNLTAVATDSPSLDSPSLDSPSPDSPSPDSPSPDSPFSKENQ</sequence>
<protein>
    <submittedName>
        <fullName evidence="8">APC family permease</fullName>
    </submittedName>
</protein>
<feature type="compositionally biased region" description="Pro residues" evidence="6">
    <location>
        <begin position="1"/>
        <end position="10"/>
    </location>
</feature>
<organism evidence="8 9">
    <name type="scientific">Kitasatospora purpeofusca</name>
    <dbReference type="NCBI Taxonomy" id="67352"/>
    <lineage>
        <taxon>Bacteria</taxon>
        <taxon>Bacillati</taxon>
        <taxon>Actinomycetota</taxon>
        <taxon>Actinomycetes</taxon>
        <taxon>Kitasatosporales</taxon>
        <taxon>Streptomycetaceae</taxon>
        <taxon>Kitasatospora</taxon>
    </lineage>
</organism>
<feature type="transmembrane region" description="Helical" evidence="7">
    <location>
        <begin position="75"/>
        <end position="95"/>
    </location>
</feature>
<evidence type="ECO:0000256" key="6">
    <source>
        <dbReference type="SAM" id="MobiDB-lite"/>
    </source>
</evidence>
<evidence type="ECO:0000256" key="5">
    <source>
        <dbReference type="ARBA" id="ARBA00023136"/>
    </source>
</evidence>
<feature type="transmembrane region" description="Helical" evidence="7">
    <location>
        <begin position="363"/>
        <end position="383"/>
    </location>
</feature>
<keyword evidence="5 7" id="KW-0472">Membrane</keyword>
<evidence type="ECO:0000256" key="7">
    <source>
        <dbReference type="SAM" id="Phobius"/>
    </source>
</evidence>
<feature type="region of interest" description="Disordered" evidence="6">
    <location>
        <begin position="479"/>
        <end position="515"/>
    </location>
</feature>
<keyword evidence="2" id="KW-1003">Cell membrane</keyword>